<feature type="transmembrane region" description="Helical" evidence="10">
    <location>
        <begin position="188"/>
        <end position="211"/>
    </location>
</feature>
<evidence type="ECO:0000256" key="10">
    <source>
        <dbReference type="SAM" id="Phobius"/>
    </source>
</evidence>
<dbReference type="PANTHER" id="PTHR43823">
    <property type="entry name" value="SPORULATION PROTEIN YKVU"/>
    <property type="match status" value="1"/>
</dbReference>
<feature type="transmembrane region" description="Helical" evidence="10">
    <location>
        <begin position="132"/>
        <end position="149"/>
    </location>
</feature>
<name>A0A174GHC9_9CLOT</name>
<organism evidence="11 12">
    <name type="scientific">Clostridium disporicum</name>
    <dbReference type="NCBI Taxonomy" id="84024"/>
    <lineage>
        <taxon>Bacteria</taxon>
        <taxon>Bacillati</taxon>
        <taxon>Bacillota</taxon>
        <taxon>Clostridia</taxon>
        <taxon>Eubacteriales</taxon>
        <taxon>Clostridiaceae</taxon>
        <taxon>Clostridium</taxon>
    </lineage>
</organism>
<evidence type="ECO:0000313" key="11">
    <source>
        <dbReference type="EMBL" id="CUO61773.1"/>
    </source>
</evidence>
<feature type="transmembrane region" description="Helical" evidence="10">
    <location>
        <begin position="409"/>
        <end position="429"/>
    </location>
</feature>
<dbReference type="Pfam" id="PF01554">
    <property type="entry name" value="MatE"/>
    <property type="match status" value="2"/>
</dbReference>
<dbReference type="NCBIfam" id="TIGR00797">
    <property type="entry name" value="matE"/>
    <property type="match status" value="1"/>
</dbReference>
<keyword evidence="6 10" id="KW-0812">Transmembrane</keyword>
<feature type="transmembrane region" description="Helical" evidence="10">
    <location>
        <begin position="382"/>
        <end position="403"/>
    </location>
</feature>
<dbReference type="RefSeq" id="WP_055265985.1">
    <property type="nucleotide sequence ID" value="NZ_CABIXQ010000011.1"/>
</dbReference>
<feature type="transmembrane region" description="Helical" evidence="10">
    <location>
        <begin position="351"/>
        <end position="370"/>
    </location>
</feature>
<dbReference type="GO" id="GO:0015297">
    <property type="term" value="F:antiporter activity"/>
    <property type="evidence" value="ECO:0007669"/>
    <property type="project" value="InterPro"/>
</dbReference>
<feature type="transmembrane region" description="Helical" evidence="10">
    <location>
        <begin position="52"/>
        <end position="77"/>
    </location>
</feature>
<dbReference type="InterPro" id="IPR045070">
    <property type="entry name" value="MATE_MepA-like"/>
</dbReference>
<dbReference type="InterPro" id="IPR002528">
    <property type="entry name" value="MATE_fam"/>
</dbReference>
<keyword evidence="7 10" id="KW-1133">Transmembrane helix</keyword>
<dbReference type="InterPro" id="IPR048279">
    <property type="entry name" value="MdtK-like"/>
</dbReference>
<feature type="transmembrane region" description="Helical" evidence="10">
    <location>
        <begin position="161"/>
        <end position="182"/>
    </location>
</feature>
<evidence type="ECO:0000256" key="4">
    <source>
        <dbReference type="ARBA" id="ARBA00022448"/>
    </source>
</evidence>
<evidence type="ECO:0000256" key="9">
    <source>
        <dbReference type="ARBA" id="ARBA00023251"/>
    </source>
</evidence>
<dbReference type="AlphaFoldDB" id="A0A174GHC9"/>
<evidence type="ECO:0000256" key="3">
    <source>
        <dbReference type="ARBA" id="ARBA00022106"/>
    </source>
</evidence>
<evidence type="ECO:0000256" key="8">
    <source>
        <dbReference type="ARBA" id="ARBA00023136"/>
    </source>
</evidence>
<dbReference type="Proteomes" id="UP000095594">
    <property type="component" value="Unassembled WGS sequence"/>
</dbReference>
<dbReference type="GO" id="GO:0005886">
    <property type="term" value="C:plasma membrane"/>
    <property type="evidence" value="ECO:0007669"/>
    <property type="project" value="UniProtKB-SubCell"/>
</dbReference>
<dbReference type="InterPro" id="IPR051327">
    <property type="entry name" value="MATE_MepA_subfamily"/>
</dbReference>
<comment type="subcellular location">
    <subcellularLocation>
        <location evidence="1">Cell membrane</location>
        <topology evidence="1">Multi-pass membrane protein</topology>
    </subcellularLocation>
</comment>
<dbReference type="EMBL" id="CYZX01000011">
    <property type="protein sequence ID" value="CUO61773.1"/>
    <property type="molecule type" value="Genomic_DNA"/>
</dbReference>
<keyword evidence="8 10" id="KW-0472">Membrane</keyword>
<evidence type="ECO:0000313" key="12">
    <source>
        <dbReference type="Proteomes" id="UP000095594"/>
    </source>
</evidence>
<evidence type="ECO:0000256" key="5">
    <source>
        <dbReference type="ARBA" id="ARBA00022475"/>
    </source>
</evidence>
<dbReference type="OrthoDB" id="305360at2"/>
<accession>A0A174GHC9</accession>
<feature type="transmembrane region" description="Helical" evidence="10">
    <location>
        <begin position="232"/>
        <end position="254"/>
    </location>
</feature>
<dbReference type="GO" id="GO:0042910">
    <property type="term" value="F:xenobiotic transmembrane transporter activity"/>
    <property type="evidence" value="ECO:0007669"/>
    <property type="project" value="InterPro"/>
</dbReference>
<feature type="transmembrane region" description="Helical" evidence="10">
    <location>
        <begin position="89"/>
        <end position="112"/>
    </location>
</feature>
<keyword evidence="4" id="KW-0813">Transport</keyword>
<dbReference type="CDD" id="cd13143">
    <property type="entry name" value="MATE_MepA_like"/>
    <property type="match status" value="1"/>
</dbReference>
<feature type="transmembrane region" description="Helical" evidence="10">
    <location>
        <begin position="266"/>
        <end position="291"/>
    </location>
</feature>
<dbReference type="GO" id="GO:0046677">
    <property type="term" value="P:response to antibiotic"/>
    <property type="evidence" value="ECO:0007669"/>
    <property type="project" value="UniProtKB-KW"/>
</dbReference>
<gene>
    <name evidence="11" type="primary">mepA_6</name>
    <name evidence="11" type="ORF">ERS852471_01907</name>
</gene>
<evidence type="ECO:0000256" key="2">
    <source>
        <dbReference type="ARBA" id="ARBA00008417"/>
    </source>
</evidence>
<dbReference type="PANTHER" id="PTHR43823:SF3">
    <property type="entry name" value="MULTIDRUG EXPORT PROTEIN MEPA"/>
    <property type="match status" value="1"/>
</dbReference>
<evidence type="ECO:0000256" key="7">
    <source>
        <dbReference type="ARBA" id="ARBA00022989"/>
    </source>
</evidence>
<sequence length="439" mass="48323">MDLVKDDVKKLFLKYFFPTVGAALVTSIYILFDTIFIGQGVGGDGLAALNIVLPIYSLVFGVGYLIGVGGSTVLGIERGRGHNDKAIDIFSLSVYISIASAALFLVVGKFFMDDIALMLGATDITISLIEEYMKIVALGFVPFTIGSTLQGFVRIDKNPKLAMIATITGGLINIILDYIFVFPLNMGMYGAGLATVLSYTISMGILLTHFLSKKNTLRLNYRCFRYKYLSRIISNGIPSFFIEMSTGVIIYLFNFQLLKFIGETGVTAYSIISNTAIIFISISNGICQTIQPIVSVNIGAKKYKRSMEFRKIAFYVAIIFGLTATILGFLFPEELIKVFVTPTEEIKQIAVVAIRMYFTAFIIMGANMVLAGYFQAIEMPKVAIIISSLRGLIVVGILIFVLPCFLGVSGIWLSVPITELITFIVAIYISNRTFKEKYV</sequence>
<reference evidence="11 12" key="1">
    <citation type="submission" date="2015-09" db="EMBL/GenBank/DDBJ databases">
        <authorList>
            <consortium name="Pathogen Informatics"/>
        </authorList>
    </citation>
    <scope>NUCLEOTIDE SEQUENCE [LARGE SCALE GENOMIC DNA]</scope>
    <source>
        <strain evidence="11 12">2789STDY5834856</strain>
    </source>
</reference>
<protein>
    <recommendedName>
        <fullName evidence="3">Multidrug export protein MepA</fullName>
    </recommendedName>
</protein>
<keyword evidence="9" id="KW-0046">Antibiotic resistance</keyword>
<keyword evidence="5" id="KW-1003">Cell membrane</keyword>
<dbReference type="PIRSF" id="PIRSF006603">
    <property type="entry name" value="DinF"/>
    <property type="match status" value="1"/>
</dbReference>
<feature type="transmembrane region" description="Helical" evidence="10">
    <location>
        <begin position="312"/>
        <end position="331"/>
    </location>
</feature>
<comment type="similarity">
    <text evidence="2">Belongs to the multi antimicrobial extrusion (MATE) (TC 2.A.66.1) family. MepA subfamily.</text>
</comment>
<evidence type="ECO:0000256" key="1">
    <source>
        <dbReference type="ARBA" id="ARBA00004651"/>
    </source>
</evidence>
<feature type="transmembrane region" description="Helical" evidence="10">
    <location>
        <begin position="12"/>
        <end position="32"/>
    </location>
</feature>
<evidence type="ECO:0000256" key="6">
    <source>
        <dbReference type="ARBA" id="ARBA00022692"/>
    </source>
</evidence>
<proteinExistence type="inferred from homology"/>